<dbReference type="InterPro" id="IPR018247">
    <property type="entry name" value="EF_Hand_1_Ca_BS"/>
</dbReference>
<protein>
    <recommendedName>
        <fullName evidence="3">EF-hand domain-containing protein</fullName>
    </recommendedName>
</protein>
<evidence type="ECO:0000313" key="5">
    <source>
        <dbReference type="Proteomes" id="UP001642484"/>
    </source>
</evidence>
<feature type="domain" description="EF-hand" evidence="3">
    <location>
        <begin position="101"/>
        <end position="136"/>
    </location>
</feature>
<dbReference type="SUPFAM" id="SSF47473">
    <property type="entry name" value="EF-hand"/>
    <property type="match status" value="1"/>
</dbReference>
<proteinExistence type="predicted"/>
<name>A0ABP0M4U1_9DINO</name>
<keyword evidence="5" id="KW-1185">Reference proteome</keyword>
<evidence type="ECO:0000259" key="3">
    <source>
        <dbReference type="PROSITE" id="PS50222"/>
    </source>
</evidence>
<dbReference type="InterPro" id="IPR002048">
    <property type="entry name" value="EF_hand_dom"/>
</dbReference>
<feature type="compositionally biased region" description="Polar residues" evidence="2">
    <location>
        <begin position="320"/>
        <end position="331"/>
    </location>
</feature>
<feature type="region of interest" description="Disordered" evidence="2">
    <location>
        <begin position="344"/>
        <end position="386"/>
    </location>
</feature>
<sequence length="474" mass="53091">MHKDNEQKVRKVKKPPWNVTGHYNDPNDVVGRVRTVIRSAKFHQQMLQEGKEPAFMRDKAGEMKFWKTIFDRYDSDKSNTLDFEEITAVVRNDLKIAERTLTKVELREFYSQLDQNKDQVVDWHEWLAFVSQGKLKDNRPIDQVMKEVGQALRVGLRRIGVSPVQAEEFVRSLPEASETIDQPGFFRLFRRGLKIDRNDCPDDNLKRTFASIGDEEQYVLLQPILDFIKISCLAKTKKEIGLEPTFPGLIGGMQGNLPARMPRNRPGTFPLGGTVSGPTWGSFALNGRRLPPSSRLAVDMRPGERQRQRLRPSISCPDIHSNTGKDGNPNLSEKTLALLEAAMEEDSVAPAPPASPLPTSTRGLDRGKFASNNTRVEVPEDRPVSPGGKAFADAIDAANAVKDQVTLDPFAIFLKVNASAQVDPRKSPKKKPAREAPPESYRVIVGKDALNRVEQQLLEAGVDMRGAYHHTGRT</sequence>
<comment type="caution">
    <text evidence="4">The sequence shown here is derived from an EMBL/GenBank/DDBJ whole genome shotgun (WGS) entry which is preliminary data.</text>
</comment>
<feature type="domain" description="EF-hand" evidence="3">
    <location>
        <begin position="61"/>
        <end position="96"/>
    </location>
</feature>
<dbReference type="PROSITE" id="PS50222">
    <property type="entry name" value="EF_HAND_2"/>
    <property type="match status" value="2"/>
</dbReference>
<keyword evidence="1" id="KW-0106">Calcium</keyword>
<organism evidence="4 5">
    <name type="scientific">Durusdinium trenchii</name>
    <dbReference type="NCBI Taxonomy" id="1381693"/>
    <lineage>
        <taxon>Eukaryota</taxon>
        <taxon>Sar</taxon>
        <taxon>Alveolata</taxon>
        <taxon>Dinophyceae</taxon>
        <taxon>Suessiales</taxon>
        <taxon>Symbiodiniaceae</taxon>
        <taxon>Durusdinium</taxon>
    </lineage>
</organism>
<feature type="region of interest" description="Disordered" evidence="2">
    <location>
        <begin position="1"/>
        <end position="24"/>
    </location>
</feature>
<dbReference type="PROSITE" id="PS00018">
    <property type="entry name" value="EF_HAND_1"/>
    <property type="match status" value="2"/>
</dbReference>
<evidence type="ECO:0000313" key="4">
    <source>
        <dbReference type="EMBL" id="CAK9046056.1"/>
    </source>
</evidence>
<evidence type="ECO:0000256" key="1">
    <source>
        <dbReference type="ARBA" id="ARBA00022837"/>
    </source>
</evidence>
<dbReference type="EMBL" id="CAXAMN010015557">
    <property type="protein sequence ID" value="CAK9046056.1"/>
    <property type="molecule type" value="Genomic_DNA"/>
</dbReference>
<dbReference type="Pfam" id="PF13499">
    <property type="entry name" value="EF-hand_7"/>
    <property type="match status" value="1"/>
</dbReference>
<feature type="region of interest" description="Disordered" evidence="2">
    <location>
        <begin position="292"/>
        <end position="331"/>
    </location>
</feature>
<gene>
    <name evidence="4" type="ORF">CCMP2556_LOCUS23970</name>
</gene>
<dbReference type="CDD" id="cd00051">
    <property type="entry name" value="EFh"/>
    <property type="match status" value="1"/>
</dbReference>
<accession>A0ABP0M4U1</accession>
<evidence type="ECO:0000256" key="2">
    <source>
        <dbReference type="SAM" id="MobiDB-lite"/>
    </source>
</evidence>
<dbReference type="Proteomes" id="UP001642484">
    <property type="component" value="Unassembled WGS sequence"/>
</dbReference>
<dbReference type="InterPro" id="IPR011992">
    <property type="entry name" value="EF-hand-dom_pair"/>
</dbReference>
<dbReference type="Gene3D" id="1.10.238.10">
    <property type="entry name" value="EF-hand"/>
    <property type="match status" value="1"/>
</dbReference>
<reference evidence="4 5" key="1">
    <citation type="submission" date="2024-02" db="EMBL/GenBank/DDBJ databases">
        <authorList>
            <person name="Chen Y."/>
            <person name="Shah S."/>
            <person name="Dougan E. K."/>
            <person name="Thang M."/>
            <person name="Chan C."/>
        </authorList>
    </citation>
    <scope>NUCLEOTIDE SEQUENCE [LARGE SCALE GENOMIC DNA]</scope>
</reference>